<dbReference type="PRINTS" id="PR00419">
    <property type="entry name" value="ADXRDTASE"/>
</dbReference>
<keyword evidence="9" id="KW-0411">Iron-sulfur</keyword>
<protein>
    <recommendedName>
        <fullName evidence="2">ferredoxin--NADP(+) reductase</fullName>
        <ecNumber evidence="2">1.18.1.2</ecNumber>
    </recommendedName>
</protein>
<keyword evidence="8" id="KW-0408">Iron</keyword>
<evidence type="ECO:0000313" key="12">
    <source>
        <dbReference type="EMBL" id="MEQ7847355.1"/>
    </source>
</evidence>
<keyword evidence="13" id="KW-1185">Reference proteome</keyword>
<dbReference type="InterPro" id="IPR023753">
    <property type="entry name" value="FAD/NAD-binding_dom"/>
</dbReference>
<proteinExistence type="predicted"/>
<keyword evidence="5" id="KW-0274">FAD</keyword>
<dbReference type="SUPFAM" id="SSF51971">
    <property type="entry name" value="Nucleotide-binding domain"/>
    <property type="match status" value="2"/>
</dbReference>
<feature type="domain" description="4Fe-4S ferredoxin-type" evidence="11">
    <location>
        <begin position="37"/>
        <end position="66"/>
    </location>
</feature>
<keyword evidence="4" id="KW-0479">Metal-binding</keyword>
<gene>
    <name evidence="12" type="ORF">V6R90_08705</name>
</gene>
<dbReference type="PANTHER" id="PTHR48467:SF1">
    <property type="entry name" value="GLUTAMATE SYNTHASE 1 [NADH], CHLOROPLASTIC-LIKE"/>
    <property type="match status" value="1"/>
</dbReference>
<evidence type="ECO:0000259" key="11">
    <source>
        <dbReference type="PROSITE" id="PS51379"/>
    </source>
</evidence>
<evidence type="ECO:0000256" key="1">
    <source>
        <dbReference type="ARBA" id="ARBA00001974"/>
    </source>
</evidence>
<name>A0ABV1NY00_9ACTN</name>
<dbReference type="Gene3D" id="3.50.50.60">
    <property type="entry name" value="FAD/NAD(P)-binding domain"/>
    <property type="match status" value="1"/>
</dbReference>
<organism evidence="12 13">
    <name type="scientific">Nocardioides kribbensis</name>
    <dbReference type="NCBI Taxonomy" id="305517"/>
    <lineage>
        <taxon>Bacteria</taxon>
        <taxon>Bacillati</taxon>
        <taxon>Actinomycetota</taxon>
        <taxon>Actinomycetes</taxon>
        <taxon>Propionibacteriales</taxon>
        <taxon>Nocardioidaceae</taxon>
        <taxon>Nocardioides</taxon>
    </lineage>
</organism>
<evidence type="ECO:0000256" key="4">
    <source>
        <dbReference type="ARBA" id="ARBA00022723"/>
    </source>
</evidence>
<reference evidence="12 13" key="1">
    <citation type="submission" date="2024-02" db="EMBL/GenBank/DDBJ databases">
        <title>Full genome sequence of Nocardioides kribbensis.</title>
        <authorList>
            <person name="Poletto B.L."/>
            <person name="Silva G."/>
            <person name="Galante D."/>
            <person name="Campos K.R."/>
            <person name="Santos M.B.N."/>
            <person name="Sacchi C.T."/>
        </authorList>
    </citation>
    <scope>NUCLEOTIDE SEQUENCE [LARGE SCALE GENOMIC DNA]</scope>
    <source>
        <strain evidence="12 13">O4R</strain>
    </source>
</reference>
<keyword evidence="3" id="KW-0285">Flavoprotein</keyword>
<evidence type="ECO:0000256" key="9">
    <source>
        <dbReference type="ARBA" id="ARBA00023014"/>
    </source>
</evidence>
<dbReference type="PANTHER" id="PTHR48467">
    <property type="entry name" value="GLUTAMATE SYNTHASE 1 [NADH], CHLOROPLASTIC-LIKE"/>
    <property type="match status" value="1"/>
</dbReference>
<dbReference type="PROSITE" id="PS51379">
    <property type="entry name" value="4FE4S_FER_2"/>
    <property type="match status" value="2"/>
</dbReference>
<comment type="cofactor">
    <cofactor evidence="1">
        <name>FAD</name>
        <dbReference type="ChEBI" id="CHEBI:57692"/>
    </cofactor>
</comment>
<evidence type="ECO:0000256" key="10">
    <source>
        <dbReference type="ARBA" id="ARBA00047776"/>
    </source>
</evidence>
<evidence type="ECO:0000256" key="5">
    <source>
        <dbReference type="ARBA" id="ARBA00022827"/>
    </source>
</evidence>
<dbReference type="SUPFAM" id="SSF54862">
    <property type="entry name" value="4Fe-4S ferredoxins"/>
    <property type="match status" value="1"/>
</dbReference>
<evidence type="ECO:0000256" key="7">
    <source>
        <dbReference type="ARBA" id="ARBA00023002"/>
    </source>
</evidence>
<keyword evidence="6" id="KW-0521">NADP</keyword>
<dbReference type="Proteomes" id="UP001482520">
    <property type="component" value="Unassembled WGS sequence"/>
</dbReference>
<dbReference type="InterPro" id="IPR017900">
    <property type="entry name" value="4Fe4S_Fe_S_CS"/>
</dbReference>
<dbReference type="InterPro" id="IPR036188">
    <property type="entry name" value="FAD/NAD-bd_sf"/>
</dbReference>
<dbReference type="Gene3D" id="3.30.70.20">
    <property type="match status" value="1"/>
</dbReference>
<dbReference type="RefSeq" id="WP_349804410.1">
    <property type="nucleotide sequence ID" value="NZ_JBEGDP010000007.1"/>
</dbReference>
<evidence type="ECO:0000256" key="3">
    <source>
        <dbReference type="ARBA" id="ARBA00022630"/>
    </source>
</evidence>
<dbReference type="InterPro" id="IPR055275">
    <property type="entry name" value="Ferredox_Rdtase"/>
</dbReference>
<dbReference type="Pfam" id="PF07992">
    <property type="entry name" value="Pyr_redox_2"/>
    <property type="match status" value="1"/>
</dbReference>
<dbReference type="Pfam" id="PF00037">
    <property type="entry name" value="Fer4"/>
    <property type="match status" value="1"/>
</dbReference>
<feature type="domain" description="4Fe-4S ferredoxin-type" evidence="11">
    <location>
        <begin position="1"/>
        <end position="29"/>
    </location>
</feature>
<dbReference type="InterPro" id="IPR017896">
    <property type="entry name" value="4Fe4S_Fe-S-bd"/>
</dbReference>
<evidence type="ECO:0000256" key="8">
    <source>
        <dbReference type="ARBA" id="ARBA00023004"/>
    </source>
</evidence>
<evidence type="ECO:0000256" key="2">
    <source>
        <dbReference type="ARBA" id="ARBA00013223"/>
    </source>
</evidence>
<comment type="caution">
    <text evidence="12">The sequence shown here is derived from an EMBL/GenBank/DDBJ whole genome shotgun (WGS) entry which is preliminary data.</text>
</comment>
<dbReference type="PROSITE" id="PS00198">
    <property type="entry name" value="4FE4S_FER_1"/>
    <property type="match status" value="1"/>
</dbReference>
<sequence length="577" mass="60111">MPYVVTQSCCSDASCVVACPVNCIHPAPGEPGFATAEMLYVDADSCVDCGACATACPVDAIKPHTRLSEAELPFLDINAAYFDVFPHADRTPLAVVGAQRRMKRPRPVHVAVVGAGPAGLYVADELLRHPETRVDVLDRLPTPYGLVRAGVAPDHPHTKRATTLFAAIEAEPGFRYLLGVGVGEGPGAAVTHAELVAHYDAVVYAVGAASDKALGVPGEDLPGSLSATDLVGWYNGHPDKQDLAVDLGHERAVVVGNGNVALDVARVLTADPDELAGTDLARVPWAVLAGSGVREVVVLGRRGPDQAAFTLPELVGLATLRGVNVVVDTQGAALSEGEAPGVEGDLRRQVLAELASRTPDPALRTIVLRFLTSPTRLLAGPDGRVGGIELVRNELVADAAGVPRARPTGETEVLPAGLVLRSVGYHGEPVDGLPHDAATGTVPHTAGRVVPGVYVAGWVKRGPSGFIGTNKADAQETVSTLLDDLDAGLVAGPEASVGGPRSHRGDLARVLRERGVAVVDLAGWRAIDAEERRRGAAAGRPRTKVVDVAEMHRIAAQTADARPRRRTLLGVRTAGRA</sequence>
<evidence type="ECO:0000313" key="13">
    <source>
        <dbReference type="Proteomes" id="UP001482520"/>
    </source>
</evidence>
<comment type="catalytic activity">
    <reaction evidence="10">
        <text>2 reduced [2Fe-2S]-[ferredoxin] + NADP(+) + H(+) = 2 oxidized [2Fe-2S]-[ferredoxin] + NADPH</text>
        <dbReference type="Rhea" id="RHEA:20125"/>
        <dbReference type="Rhea" id="RHEA-COMP:10000"/>
        <dbReference type="Rhea" id="RHEA-COMP:10001"/>
        <dbReference type="ChEBI" id="CHEBI:15378"/>
        <dbReference type="ChEBI" id="CHEBI:33737"/>
        <dbReference type="ChEBI" id="CHEBI:33738"/>
        <dbReference type="ChEBI" id="CHEBI:57783"/>
        <dbReference type="ChEBI" id="CHEBI:58349"/>
        <dbReference type="EC" id="1.18.1.2"/>
    </reaction>
</comment>
<accession>A0ABV1NY00</accession>
<dbReference type="Gene3D" id="3.40.50.720">
    <property type="entry name" value="NAD(P)-binding Rossmann-like Domain"/>
    <property type="match status" value="1"/>
</dbReference>
<dbReference type="EC" id="1.18.1.2" evidence="2"/>
<keyword evidence="7" id="KW-0560">Oxidoreductase</keyword>
<evidence type="ECO:0000256" key="6">
    <source>
        <dbReference type="ARBA" id="ARBA00022857"/>
    </source>
</evidence>
<dbReference type="EMBL" id="JBEGDP010000007">
    <property type="protein sequence ID" value="MEQ7847355.1"/>
    <property type="molecule type" value="Genomic_DNA"/>
</dbReference>